<evidence type="ECO:0000256" key="1">
    <source>
        <dbReference type="ARBA" id="ARBA00022734"/>
    </source>
</evidence>
<dbReference type="OrthoDB" id="6770063at2759"/>
<dbReference type="CDD" id="cd00161">
    <property type="entry name" value="beta-trefoil_Ricin-like"/>
    <property type="match status" value="2"/>
</dbReference>
<dbReference type="GO" id="GO:0030246">
    <property type="term" value="F:carbohydrate binding"/>
    <property type="evidence" value="ECO:0007669"/>
    <property type="project" value="UniProtKB-KW"/>
</dbReference>
<dbReference type="SMART" id="SM00458">
    <property type="entry name" value="RICIN"/>
    <property type="match status" value="1"/>
</dbReference>
<name>A0A8H6Y0S8_9AGAR</name>
<dbReference type="Proteomes" id="UP000620124">
    <property type="component" value="Unassembled WGS sequence"/>
</dbReference>
<keyword evidence="6" id="KW-1185">Reference proteome</keyword>
<dbReference type="AlphaFoldDB" id="A0A8H6Y0S8"/>
<dbReference type="InterPro" id="IPR000772">
    <property type="entry name" value="Ricin_B_lectin"/>
</dbReference>
<evidence type="ECO:0000256" key="2">
    <source>
        <dbReference type="ARBA" id="ARBA00023157"/>
    </source>
</evidence>
<dbReference type="PROSITE" id="PS50231">
    <property type="entry name" value="RICIN_B_LECTIN"/>
    <property type="match status" value="2"/>
</dbReference>
<sequence>MFLRYASSLLLAFVTLSLHARAQLAGQGVLIKTVLTGGADGGNGNCLAVTKNADGAAVVIEDCGTNATVFNTWVAPNGAGSVGTLNIFGDKCLDVTNGVNADGTKLQIWTCATGNTNQMWLPAGNDDSITWSGQNKCVDLTNGNITNGNQIQIWDCDVPANNNQKWVYTATEQPTTRSIAWKGDRSLCVAASDNAVGAPVSQLVVFDNLCVAPQGDNANGDGIKLVLETCDSTKAAQQWQQAEEIDNFNNFGNPRSCMDLTNGNVTIGNQLQIWTCAQFDGLLDNANQDWVQSFTF</sequence>
<organism evidence="5 6">
    <name type="scientific">Mycena venus</name>
    <dbReference type="NCBI Taxonomy" id="2733690"/>
    <lineage>
        <taxon>Eukaryota</taxon>
        <taxon>Fungi</taxon>
        <taxon>Dikarya</taxon>
        <taxon>Basidiomycota</taxon>
        <taxon>Agaricomycotina</taxon>
        <taxon>Agaricomycetes</taxon>
        <taxon>Agaricomycetidae</taxon>
        <taxon>Agaricales</taxon>
        <taxon>Marasmiineae</taxon>
        <taxon>Mycenaceae</taxon>
        <taxon>Mycena</taxon>
    </lineage>
</organism>
<keyword evidence="1" id="KW-0430">Lectin</keyword>
<dbReference type="PANTHER" id="PTHR11675">
    <property type="entry name" value="N-ACETYLGALACTOSAMINYLTRANSFERASE"/>
    <property type="match status" value="1"/>
</dbReference>
<feature type="domain" description="Ricin B lectin" evidence="4">
    <location>
        <begin position="82"/>
        <end position="242"/>
    </location>
</feature>
<feature type="signal peptide" evidence="3">
    <location>
        <begin position="1"/>
        <end position="22"/>
    </location>
</feature>
<dbReference type="SUPFAM" id="SSF50370">
    <property type="entry name" value="Ricin B-like lectins"/>
    <property type="match status" value="2"/>
</dbReference>
<dbReference type="PANTHER" id="PTHR11675:SF126">
    <property type="entry name" value="RICIN B LECTIN DOMAIN-CONTAINING PROTEIN"/>
    <property type="match status" value="1"/>
</dbReference>
<evidence type="ECO:0000313" key="5">
    <source>
        <dbReference type="EMBL" id="KAF7351948.1"/>
    </source>
</evidence>
<keyword evidence="2" id="KW-1015">Disulfide bond</keyword>
<gene>
    <name evidence="5" type="ORF">MVEN_01156800</name>
</gene>
<dbReference type="InterPro" id="IPR035992">
    <property type="entry name" value="Ricin_B-like_lectins"/>
</dbReference>
<accession>A0A8H6Y0S8</accession>
<comment type="caution">
    <text evidence="5">The sequence shown here is derived from an EMBL/GenBank/DDBJ whole genome shotgun (WGS) entry which is preliminary data.</text>
</comment>
<dbReference type="EMBL" id="JACAZI010000009">
    <property type="protein sequence ID" value="KAF7351948.1"/>
    <property type="molecule type" value="Genomic_DNA"/>
</dbReference>
<reference evidence="5" key="1">
    <citation type="submission" date="2020-05" db="EMBL/GenBank/DDBJ databases">
        <title>Mycena genomes resolve the evolution of fungal bioluminescence.</title>
        <authorList>
            <person name="Tsai I.J."/>
        </authorList>
    </citation>
    <scope>NUCLEOTIDE SEQUENCE</scope>
    <source>
        <strain evidence="5">CCC161011</strain>
    </source>
</reference>
<evidence type="ECO:0000259" key="4">
    <source>
        <dbReference type="SMART" id="SM00458"/>
    </source>
</evidence>
<proteinExistence type="predicted"/>
<dbReference type="GO" id="GO:0006493">
    <property type="term" value="P:protein O-linked glycosylation"/>
    <property type="evidence" value="ECO:0007669"/>
    <property type="project" value="TreeGrafter"/>
</dbReference>
<dbReference type="Gene3D" id="2.80.10.50">
    <property type="match status" value="3"/>
</dbReference>
<feature type="chain" id="PRO_5034139464" description="Ricin B lectin domain-containing protein" evidence="3">
    <location>
        <begin position="23"/>
        <end position="296"/>
    </location>
</feature>
<evidence type="ECO:0000313" key="6">
    <source>
        <dbReference type="Proteomes" id="UP000620124"/>
    </source>
</evidence>
<evidence type="ECO:0000256" key="3">
    <source>
        <dbReference type="SAM" id="SignalP"/>
    </source>
</evidence>
<protein>
    <recommendedName>
        <fullName evidence="4">Ricin B lectin domain-containing protein</fullName>
    </recommendedName>
</protein>
<keyword evidence="3" id="KW-0732">Signal</keyword>
<dbReference type="Pfam" id="PF00652">
    <property type="entry name" value="Ricin_B_lectin"/>
    <property type="match status" value="1"/>
</dbReference>
<dbReference type="GO" id="GO:0004653">
    <property type="term" value="F:polypeptide N-acetylgalactosaminyltransferase activity"/>
    <property type="evidence" value="ECO:0007669"/>
    <property type="project" value="TreeGrafter"/>
</dbReference>